<dbReference type="EMBL" id="AWQQ01000054">
    <property type="protein sequence ID" value="PHJ38337.1"/>
    <property type="molecule type" value="Genomic_DNA"/>
</dbReference>
<proteinExistence type="predicted"/>
<protein>
    <submittedName>
        <fullName evidence="1">Uncharacterized protein</fullName>
    </submittedName>
</protein>
<dbReference type="Gene3D" id="3.40.50.12780">
    <property type="entry name" value="N-terminal domain of ligase-like"/>
    <property type="match status" value="1"/>
</dbReference>
<accession>A0A2C6M7W7</accession>
<comment type="caution">
    <text evidence="1">The sequence shown here is derived from an EMBL/GenBank/DDBJ whole genome shotgun (WGS) entry which is preliminary data.</text>
</comment>
<evidence type="ECO:0000313" key="2">
    <source>
        <dbReference type="Proteomes" id="UP000222564"/>
    </source>
</evidence>
<dbReference type="AlphaFoldDB" id="A0A2C6M7W7"/>
<keyword evidence="2" id="KW-1185">Reference proteome</keyword>
<dbReference type="RefSeq" id="WP_099083110.1">
    <property type="nucleotide sequence ID" value="NZ_AWQQ01000054.1"/>
</dbReference>
<sequence length="133" mass="15341">MNDQEKLNRLNQLLEYCKASAFYRDRIQEQPLGSLEELKKTKEDLRNQSPFGLLCVPRGELYQYHESFGTTGLPVSVWLTREDFATFTNELVGLGVHFNREDTVLVRFPYSSHCSRHPCGSAVWKFAGARRTP</sequence>
<organism evidence="1 2">
    <name type="scientific">Desulforamulus profundi</name>
    <dbReference type="NCBI Taxonomy" id="1383067"/>
    <lineage>
        <taxon>Bacteria</taxon>
        <taxon>Bacillati</taxon>
        <taxon>Bacillota</taxon>
        <taxon>Clostridia</taxon>
        <taxon>Eubacteriales</taxon>
        <taxon>Peptococcaceae</taxon>
        <taxon>Desulforamulus</taxon>
    </lineage>
</organism>
<dbReference type="Proteomes" id="UP000222564">
    <property type="component" value="Unassembled WGS sequence"/>
</dbReference>
<name>A0A2C6M7W7_9FIRM</name>
<reference evidence="1 2" key="1">
    <citation type="submission" date="2013-09" db="EMBL/GenBank/DDBJ databases">
        <title>Biodegradation of hydrocarbons in the deep terrestrial subsurface : characterization of a microbial consortium composed of two Desulfotomaculum species originating from a deep geological formation.</title>
        <authorList>
            <person name="Aullo T."/>
            <person name="Berlendis S."/>
            <person name="Lascourreges J.-F."/>
            <person name="Dessort D."/>
            <person name="Saint-Laurent S."/>
            <person name="Schraauwers B."/>
            <person name="Mas J."/>
            <person name="Magot M."/>
            <person name="Ranchou-Peyruse A."/>
        </authorList>
    </citation>
    <scope>NUCLEOTIDE SEQUENCE [LARGE SCALE GENOMIC DNA]</scope>
    <source>
        <strain evidence="1 2">Bs107</strain>
    </source>
</reference>
<dbReference type="InterPro" id="IPR042099">
    <property type="entry name" value="ANL_N_sf"/>
</dbReference>
<dbReference type="OrthoDB" id="580775at2"/>
<gene>
    <name evidence="1" type="ORF">P378_10930</name>
</gene>
<evidence type="ECO:0000313" key="1">
    <source>
        <dbReference type="EMBL" id="PHJ38337.1"/>
    </source>
</evidence>